<dbReference type="EMBL" id="JANAVB010021600">
    <property type="protein sequence ID" value="KAJ6825515.1"/>
    <property type="molecule type" value="Genomic_DNA"/>
</dbReference>
<name>A0AAX6G9V5_IRIPA</name>
<proteinExistence type="predicted"/>
<reference evidence="3" key="2">
    <citation type="submission" date="2023-04" db="EMBL/GenBank/DDBJ databases">
        <authorList>
            <person name="Bruccoleri R.E."/>
            <person name="Oakeley E.J."/>
            <person name="Faust A.-M."/>
            <person name="Dessus-Babus S."/>
            <person name="Altorfer M."/>
            <person name="Burckhardt D."/>
            <person name="Oertli M."/>
            <person name="Naumann U."/>
            <person name="Petersen F."/>
            <person name="Wong J."/>
        </authorList>
    </citation>
    <scope>NUCLEOTIDE SEQUENCE</scope>
    <source>
        <strain evidence="3">GSM-AAB239-AS_SAM_17_03QT</strain>
        <tissue evidence="3">Leaf</tissue>
    </source>
</reference>
<evidence type="ECO:0000313" key="4">
    <source>
        <dbReference type="Proteomes" id="UP001140949"/>
    </source>
</evidence>
<comment type="caution">
    <text evidence="3">The sequence shown here is derived from an EMBL/GenBank/DDBJ whole genome shotgun (WGS) entry which is preliminary data.</text>
</comment>
<accession>A0AAX6G9V5</accession>
<reference evidence="3" key="1">
    <citation type="journal article" date="2023" name="GigaByte">
        <title>Genome assembly of the bearded iris, Iris pallida Lam.</title>
        <authorList>
            <person name="Bruccoleri R.E."/>
            <person name="Oakeley E.J."/>
            <person name="Faust A.M.E."/>
            <person name="Altorfer M."/>
            <person name="Dessus-Babus S."/>
            <person name="Burckhardt D."/>
            <person name="Oertli M."/>
            <person name="Naumann U."/>
            <person name="Petersen F."/>
            <person name="Wong J."/>
        </authorList>
    </citation>
    <scope>NUCLEOTIDE SEQUENCE</scope>
    <source>
        <strain evidence="3">GSM-AAB239-AS_SAM_17_03QT</strain>
    </source>
</reference>
<protein>
    <submittedName>
        <fullName evidence="3">Uncharacterized protein</fullName>
    </submittedName>
</protein>
<feature type="signal peptide" evidence="1">
    <location>
        <begin position="1"/>
        <end position="19"/>
    </location>
</feature>
<feature type="chain" id="PRO_5044718779" evidence="1">
    <location>
        <begin position="20"/>
        <end position="119"/>
    </location>
</feature>
<evidence type="ECO:0000313" key="2">
    <source>
        <dbReference type="EMBL" id="KAJ6825515.1"/>
    </source>
</evidence>
<keyword evidence="1" id="KW-0732">Signal</keyword>
<sequence length="119" mass="13789">MHHPDIYLVFISLLGFHLPQLSDWGSDRSKAFGEKSRRGKKDLYKFVFLQGGYLQVKDFNVVVIASVVYIDSGFNLDKLWRSKLEFSVLLENLNELLYLNAKVSIWTGYQSMKIFGFCV</sequence>
<evidence type="ECO:0000256" key="1">
    <source>
        <dbReference type="SAM" id="SignalP"/>
    </source>
</evidence>
<keyword evidence="4" id="KW-1185">Reference proteome</keyword>
<dbReference type="EMBL" id="JANAVB010021600">
    <property type="protein sequence ID" value="KAJ6825516.1"/>
    <property type="molecule type" value="Genomic_DNA"/>
</dbReference>
<organism evidence="3 4">
    <name type="scientific">Iris pallida</name>
    <name type="common">Sweet iris</name>
    <dbReference type="NCBI Taxonomy" id="29817"/>
    <lineage>
        <taxon>Eukaryota</taxon>
        <taxon>Viridiplantae</taxon>
        <taxon>Streptophyta</taxon>
        <taxon>Embryophyta</taxon>
        <taxon>Tracheophyta</taxon>
        <taxon>Spermatophyta</taxon>
        <taxon>Magnoliopsida</taxon>
        <taxon>Liliopsida</taxon>
        <taxon>Asparagales</taxon>
        <taxon>Iridaceae</taxon>
        <taxon>Iridoideae</taxon>
        <taxon>Irideae</taxon>
        <taxon>Iris</taxon>
    </lineage>
</organism>
<gene>
    <name evidence="2" type="ORF">M6B38_376530</name>
    <name evidence="3" type="ORF">M6B38_376535</name>
</gene>
<evidence type="ECO:0000313" key="3">
    <source>
        <dbReference type="EMBL" id="KAJ6825516.1"/>
    </source>
</evidence>
<dbReference type="Proteomes" id="UP001140949">
    <property type="component" value="Unassembled WGS sequence"/>
</dbReference>
<dbReference type="AlphaFoldDB" id="A0AAX6G9V5"/>